<evidence type="ECO:0000259" key="1">
    <source>
        <dbReference type="PROSITE" id="PS50878"/>
    </source>
</evidence>
<dbReference type="GO" id="GO:0003824">
    <property type="term" value="F:catalytic activity"/>
    <property type="evidence" value="ECO:0007669"/>
    <property type="project" value="InterPro"/>
</dbReference>
<protein>
    <recommendedName>
        <fullName evidence="1">Reverse transcriptase domain-containing protein</fullName>
    </recommendedName>
</protein>
<dbReference type="OMA" id="RINFYAN"/>
<dbReference type="PANTHER" id="PTHR33332">
    <property type="entry name" value="REVERSE TRANSCRIPTASE DOMAIN-CONTAINING PROTEIN"/>
    <property type="match status" value="1"/>
</dbReference>
<reference evidence="2" key="1">
    <citation type="submission" date="2025-08" db="UniProtKB">
        <authorList>
            <consortium name="Ensembl"/>
        </authorList>
    </citation>
    <scope>IDENTIFICATION</scope>
</reference>
<organism evidence="2 3">
    <name type="scientific">Gadus morhua</name>
    <name type="common">Atlantic cod</name>
    <dbReference type="NCBI Taxonomy" id="8049"/>
    <lineage>
        <taxon>Eukaryota</taxon>
        <taxon>Metazoa</taxon>
        <taxon>Chordata</taxon>
        <taxon>Craniata</taxon>
        <taxon>Vertebrata</taxon>
        <taxon>Euteleostomi</taxon>
        <taxon>Actinopterygii</taxon>
        <taxon>Neopterygii</taxon>
        <taxon>Teleostei</taxon>
        <taxon>Neoteleostei</taxon>
        <taxon>Acanthomorphata</taxon>
        <taxon>Zeiogadaria</taxon>
        <taxon>Gadariae</taxon>
        <taxon>Gadiformes</taxon>
        <taxon>Gadoidei</taxon>
        <taxon>Gadidae</taxon>
        <taxon>Gadus</taxon>
    </lineage>
</organism>
<dbReference type="SUPFAM" id="SSF56219">
    <property type="entry name" value="DNase I-like"/>
    <property type="match status" value="1"/>
</dbReference>
<feature type="domain" description="Reverse transcriptase" evidence="1">
    <location>
        <begin position="543"/>
        <end position="817"/>
    </location>
</feature>
<sequence length="1014" mass="114459">MQPPQPAASTAPYCPKPLPLAPHTVFAQRHVPLSSNIPVMIGHRRTMTRTARKVNLTNLLSTSLQLQNNSQESAPARTVKLALLNVRSLANKSFLINDLISTHDLDFLLLTETWLNEANSAVTLIESAPPNYDFLSSFRESKKGGGLATIFKTLFQCKQLCHGKFSSFEYMCVLIKGSPRILTVTIYRPPKQSERAFIDEFSDLLSIICVEFDCLIISGDFNLHMDKSDNIYTKDFLALLDTFSLTQHVQGPTHSHGHTLDLIITKGLNVSVTIKDLALSDHFCLFSDISMSPCIQSSCIMTGRRIINENTAALFEQALIQTPVFPTSGDSVNDLLELFNTKVESIMNNVAPLKLKSITSKKKAPWLNSPTVKLMRRECRKNERKWRKNKLQVQIHKENLRKYNFEVCKARQSYFSDLINNNINNTRTLFLMVGKLTDPPSKLPSEMLSSKSCDEFASFFKNKIENIRSNIGSQLQSAPYPELATLRENNPLMSEFSLMDTNTLEKTLKSLNSSTCSLDTIPTNFFKNIFHLLSDSVLQIVNLSLQSGIFPESLKMAVVKPLLKKKSLDPSVLNNYRPVSNLPFIGKLIEKVVFNQLNDFLTANCCLDPFQSGFRANHSTETALIKVLNDIRLNSDSGKTSVLVLLDLSAAFDTIDHSILLRQLEHGVGLSGRVINWLKSYLQERTFFVALGNYTSALAPLTSGVPQGSILGPLLFNLYMLPLGQIIKNTQVSYHSYADDTQLYLALSPTDKDPLGSLCDCLDQINSWLSQNFLQLNKEKTEVILFGRKDGKDKMATLFRAKGFEVRTKVRNLGVIIDSDLNFDKHMRAVTRTSFYHLKNIAKLRDLMSQSDLEKLVHAFISSRLDYCNGLFTGLPKKTIKQLQLVQNAAARVLTKTRKREHITPILKSLHWLPVYFRIHFKVLLLVFKALHGMGPAYISDMFTFYIPLRPLRPQKSQVLCIPYTRTKQGEAAFSYYAVQIWNKLPDHVKNAPTIANFKTQLKTTLFSMAFSCF</sequence>
<dbReference type="Proteomes" id="UP000694546">
    <property type="component" value="Chromosome 3"/>
</dbReference>
<evidence type="ECO:0000313" key="2">
    <source>
        <dbReference type="Ensembl" id="ENSGMOP00000065931.1"/>
    </source>
</evidence>
<dbReference type="Ensembl" id="ENSGMOT00000056152.1">
    <property type="protein sequence ID" value="ENSGMOP00000065931.1"/>
    <property type="gene ID" value="ENSGMOG00000033786.1"/>
</dbReference>
<dbReference type="Pfam" id="PF00078">
    <property type="entry name" value="RVT_1"/>
    <property type="match status" value="1"/>
</dbReference>
<dbReference type="InterPro" id="IPR043502">
    <property type="entry name" value="DNA/RNA_pol_sf"/>
</dbReference>
<dbReference type="InterPro" id="IPR000477">
    <property type="entry name" value="RT_dom"/>
</dbReference>
<evidence type="ECO:0000313" key="3">
    <source>
        <dbReference type="Proteomes" id="UP000694546"/>
    </source>
</evidence>
<reference evidence="2" key="2">
    <citation type="submission" date="2025-09" db="UniProtKB">
        <authorList>
            <consortium name="Ensembl"/>
        </authorList>
    </citation>
    <scope>IDENTIFICATION</scope>
</reference>
<name>A0A8C5CTU8_GADMO</name>
<dbReference type="GeneTree" id="ENSGT01150000286986"/>
<dbReference type="InterPro" id="IPR005135">
    <property type="entry name" value="Endo/exonuclease/phosphatase"/>
</dbReference>
<dbReference type="Gene3D" id="3.60.10.10">
    <property type="entry name" value="Endonuclease/exonuclease/phosphatase"/>
    <property type="match status" value="1"/>
</dbReference>
<proteinExistence type="predicted"/>
<dbReference type="SUPFAM" id="SSF56672">
    <property type="entry name" value="DNA/RNA polymerases"/>
    <property type="match status" value="1"/>
</dbReference>
<keyword evidence="3" id="KW-1185">Reference proteome</keyword>
<dbReference type="CDD" id="cd01650">
    <property type="entry name" value="RT_nLTR_like"/>
    <property type="match status" value="1"/>
</dbReference>
<dbReference type="AlphaFoldDB" id="A0A8C5CTU8"/>
<dbReference type="PROSITE" id="PS50878">
    <property type="entry name" value="RT_POL"/>
    <property type="match status" value="1"/>
</dbReference>
<accession>A0A8C5CTU8</accession>
<dbReference type="Pfam" id="PF03372">
    <property type="entry name" value="Exo_endo_phos"/>
    <property type="match status" value="1"/>
</dbReference>
<dbReference type="InterPro" id="IPR036691">
    <property type="entry name" value="Endo/exonu/phosph_ase_sf"/>
</dbReference>